<dbReference type="eggNOG" id="ENOG5033XM8">
    <property type="taxonomic scope" value="Bacteria"/>
</dbReference>
<dbReference type="KEGG" id="csr:Cspa_c34850"/>
<accession>M1MR87</accession>
<evidence type="ECO:0000313" key="1">
    <source>
        <dbReference type="EMBL" id="AGF57246.1"/>
    </source>
</evidence>
<gene>
    <name evidence="1" type="ORF">Cspa_c34850</name>
</gene>
<dbReference type="OrthoDB" id="1908180at2"/>
<dbReference type="Proteomes" id="UP000011728">
    <property type="component" value="Chromosome"/>
</dbReference>
<reference evidence="1 2" key="1">
    <citation type="submission" date="2013-02" db="EMBL/GenBank/DDBJ databases">
        <title>Genome sequence of Clostridium saccharoperbutylacetonicum N1-4(HMT).</title>
        <authorList>
            <person name="Poehlein A."/>
            <person name="Daniel R."/>
        </authorList>
    </citation>
    <scope>NUCLEOTIDE SEQUENCE [LARGE SCALE GENOMIC DNA]</scope>
    <source>
        <strain evidence="2">N1-4(HMT)</strain>
    </source>
</reference>
<sequence length="168" mass="19811">MKKVVDHITEMLEANNLTFIDKPILIGGMSMEYYGIRKAGADIDLIVTDEDYQVLAHKYPNKRKDLYGDLGMVIGEFEIWRSIAHLDYNFFKKDAIEEENILIVSIDRLLWTRVCAMEVEKYRNDLELLKEYYYNHYTNPKYHQEALLHEKSYLKMNGTVLGGKYDDL</sequence>
<proteinExistence type="predicted"/>
<evidence type="ECO:0000313" key="2">
    <source>
        <dbReference type="Proteomes" id="UP000011728"/>
    </source>
</evidence>
<dbReference type="HOGENOM" id="CLU_1583667_0_0_9"/>
<name>M1MR87_9CLOT</name>
<dbReference type="RefSeq" id="WP_015393564.1">
    <property type="nucleotide sequence ID" value="NC_020291.1"/>
</dbReference>
<protein>
    <submittedName>
        <fullName evidence="1">Uncharacterized protein</fullName>
    </submittedName>
</protein>
<dbReference type="EMBL" id="CP004121">
    <property type="protein sequence ID" value="AGF57246.1"/>
    <property type="molecule type" value="Genomic_DNA"/>
</dbReference>
<keyword evidence="2" id="KW-1185">Reference proteome</keyword>
<dbReference type="PATRIC" id="fig|931276.5.peg.3511"/>
<dbReference type="AlphaFoldDB" id="M1MR87"/>
<organism evidence="1 2">
    <name type="scientific">Clostridium saccharoperbutylacetonicum N1-4(HMT)</name>
    <dbReference type="NCBI Taxonomy" id="931276"/>
    <lineage>
        <taxon>Bacteria</taxon>
        <taxon>Bacillati</taxon>
        <taxon>Bacillota</taxon>
        <taxon>Clostridia</taxon>
        <taxon>Eubacteriales</taxon>
        <taxon>Clostridiaceae</taxon>
        <taxon>Clostridium</taxon>
    </lineage>
</organism>